<proteinExistence type="predicted"/>
<feature type="compositionally biased region" description="Basic and acidic residues" evidence="1">
    <location>
        <begin position="22"/>
        <end position="32"/>
    </location>
</feature>
<evidence type="ECO:0000313" key="2">
    <source>
        <dbReference type="EMBL" id="KAI3959387.1"/>
    </source>
</evidence>
<organism evidence="2 3">
    <name type="scientific">Papaver atlanticum</name>
    <dbReference type="NCBI Taxonomy" id="357466"/>
    <lineage>
        <taxon>Eukaryota</taxon>
        <taxon>Viridiplantae</taxon>
        <taxon>Streptophyta</taxon>
        <taxon>Embryophyta</taxon>
        <taxon>Tracheophyta</taxon>
        <taxon>Spermatophyta</taxon>
        <taxon>Magnoliopsida</taxon>
        <taxon>Ranunculales</taxon>
        <taxon>Papaveraceae</taxon>
        <taxon>Papaveroideae</taxon>
        <taxon>Papaver</taxon>
    </lineage>
</organism>
<name>A0AAD4TJJ0_9MAGN</name>
<evidence type="ECO:0000313" key="3">
    <source>
        <dbReference type="Proteomes" id="UP001202328"/>
    </source>
</evidence>
<reference evidence="2" key="1">
    <citation type="submission" date="2022-04" db="EMBL/GenBank/DDBJ databases">
        <title>A functionally conserved STORR gene fusion in Papaver species that diverged 16.8 million years ago.</title>
        <authorList>
            <person name="Catania T."/>
        </authorList>
    </citation>
    <scope>NUCLEOTIDE SEQUENCE</scope>
    <source>
        <strain evidence="2">S-188037</strain>
    </source>
</reference>
<keyword evidence="3" id="KW-1185">Reference proteome</keyword>
<feature type="region of interest" description="Disordered" evidence="1">
    <location>
        <begin position="14"/>
        <end position="35"/>
    </location>
</feature>
<sequence>MAGDEITTLHVHLGVELGETSTPHHSDLEEPTSKMTMKTPVTPFIFAFNNLKYNLNSRRKMKLPSIVWQKDTEVDEKVVLNDTSGEAREGEILGILGPTPSGSGK</sequence>
<dbReference type="EMBL" id="JAJJMB010001069">
    <property type="protein sequence ID" value="KAI3959387.1"/>
    <property type="molecule type" value="Genomic_DNA"/>
</dbReference>
<comment type="caution">
    <text evidence="2">The sequence shown here is derived from an EMBL/GenBank/DDBJ whole genome shotgun (WGS) entry which is preliminary data.</text>
</comment>
<dbReference type="AlphaFoldDB" id="A0AAD4TJJ0"/>
<evidence type="ECO:0000256" key="1">
    <source>
        <dbReference type="SAM" id="MobiDB-lite"/>
    </source>
</evidence>
<dbReference type="Proteomes" id="UP001202328">
    <property type="component" value="Unassembled WGS sequence"/>
</dbReference>
<accession>A0AAD4TJJ0</accession>
<gene>
    <name evidence="2" type="ORF">MKW98_018977</name>
</gene>
<protein>
    <submittedName>
        <fullName evidence="2">Uncharacterized protein</fullName>
    </submittedName>
</protein>